<reference evidence="2 3" key="1">
    <citation type="submission" date="2018-06" db="EMBL/GenBank/DDBJ databases">
        <title>Genomic Encyclopedia of Type Strains, Phase IV (KMG-IV): sequencing the most valuable type-strain genomes for metagenomic binning, comparative biology and taxonomic classification.</title>
        <authorList>
            <person name="Goeker M."/>
        </authorList>
    </citation>
    <scope>NUCLEOTIDE SEQUENCE [LARGE SCALE GENOMIC DNA]</scope>
    <source>
        <strain evidence="2 3">DSM 45521</strain>
    </source>
</reference>
<protein>
    <submittedName>
        <fullName evidence="2">Putative ribosomally synthesized peptide with SipW-like signal peptide</fullName>
    </submittedName>
</protein>
<dbReference type="Proteomes" id="UP000247591">
    <property type="component" value="Unassembled WGS sequence"/>
</dbReference>
<keyword evidence="1" id="KW-1133">Transmembrane helix</keyword>
<dbReference type="NCBIfam" id="TIGR04088">
    <property type="entry name" value="cognate_SipW"/>
    <property type="match status" value="1"/>
</dbReference>
<dbReference type="RefSeq" id="WP_110471203.1">
    <property type="nucleotide sequence ID" value="NZ_QJSP01000012.1"/>
</dbReference>
<dbReference type="EMBL" id="QJSP01000012">
    <property type="protein sequence ID" value="PYE14546.1"/>
    <property type="molecule type" value="Genomic_DNA"/>
</dbReference>
<keyword evidence="3" id="KW-1185">Reference proteome</keyword>
<gene>
    <name evidence="2" type="ORF">DFR67_1126</name>
</gene>
<evidence type="ECO:0000313" key="3">
    <source>
        <dbReference type="Proteomes" id="UP000247591"/>
    </source>
</evidence>
<accession>A0A318RI00</accession>
<evidence type="ECO:0000313" key="2">
    <source>
        <dbReference type="EMBL" id="PYE14546.1"/>
    </source>
</evidence>
<keyword evidence="1" id="KW-0472">Membrane</keyword>
<dbReference type="AlphaFoldDB" id="A0A318RI00"/>
<proteinExistence type="predicted"/>
<evidence type="ECO:0000256" key="1">
    <source>
        <dbReference type="SAM" id="Phobius"/>
    </source>
</evidence>
<comment type="caution">
    <text evidence="2">The sequence shown here is derived from an EMBL/GenBank/DDBJ whole genome shotgun (WGS) entry which is preliminary data.</text>
</comment>
<dbReference type="OrthoDB" id="4578595at2"/>
<organism evidence="2 3">
    <name type="scientific">Williamsia limnetica</name>
    <dbReference type="NCBI Taxonomy" id="882452"/>
    <lineage>
        <taxon>Bacteria</taxon>
        <taxon>Bacillati</taxon>
        <taxon>Actinomycetota</taxon>
        <taxon>Actinomycetes</taxon>
        <taxon>Mycobacteriales</taxon>
        <taxon>Nocardiaceae</taxon>
        <taxon>Williamsia</taxon>
    </lineage>
</organism>
<dbReference type="InterPro" id="IPR023833">
    <property type="entry name" value="Signal_pept_SipW-depend-type"/>
</dbReference>
<keyword evidence="1" id="KW-0812">Transmembrane</keyword>
<name>A0A318RI00_WILLI</name>
<sequence>MSAWLRAAGLVLIGRRLRAVLSIGMVIGIGVVGTLALWSSTVNTRSGEFTTATVNILADGVKGGSFSFAPSGILPGQSAAKTVTVTNHGTAPFSYTASVSSDDALGQGVTLTVRSEATATSGGMCNGGNVITTNKPIKSTKEPFTTGPRPLAGASGTEILCLQLNLPDTASADLAGVSGKVMFTFDASAGT</sequence>
<feature type="transmembrane region" description="Helical" evidence="1">
    <location>
        <begin position="20"/>
        <end position="38"/>
    </location>
</feature>